<evidence type="ECO:0000256" key="2">
    <source>
        <dbReference type="ARBA" id="ARBA00006705"/>
    </source>
</evidence>
<evidence type="ECO:0000256" key="3">
    <source>
        <dbReference type="ARBA" id="ARBA00023242"/>
    </source>
</evidence>
<reference evidence="5 6" key="2">
    <citation type="journal article" date="2018" name="Elife">
        <title>Firefly genomes illuminate parallel origins of bioluminescence in beetles.</title>
        <authorList>
            <person name="Fallon T.R."/>
            <person name="Lower S.E."/>
            <person name="Chang C.H."/>
            <person name="Bessho-Uehara M."/>
            <person name="Martin G.J."/>
            <person name="Bewick A.J."/>
            <person name="Behringer M."/>
            <person name="Debat H.J."/>
            <person name="Wong I."/>
            <person name="Day J.C."/>
            <person name="Suvorov A."/>
            <person name="Silva C.J."/>
            <person name="Stanger-Hall K.F."/>
            <person name="Hall D.W."/>
            <person name="Schmitz R.J."/>
            <person name="Nelson D.R."/>
            <person name="Lewis S.M."/>
            <person name="Shigenobu S."/>
            <person name="Bybee S.M."/>
            <person name="Larracuente A.M."/>
            <person name="Oba Y."/>
            <person name="Weng J.K."/>
        </authorList>
    </citation>
    <scope>NUCLEOTIDE SEQUENCE [LARGE SCALE GENOMIC DNA]</scope>
    <source>
        <strain evidence="5">1611_PpyrPB1</strain>
        <tissue evidence="5">Whole body</tissue>
    </source>
</reference>
<keyword evidence="3" id="KW-0539">Nucleus</keyword>
<dbReference type="AlphaFoldDB" id="A0A1Y1MAS2"/>
<gene>
    <name evidence="5" type="ORF">PPYR_02754</name>
</gene>
<accession>A0A1Y1MAS2</accession>
<sequence length="1121" mass="126764">MTLIKTVSSKVFHAIQNVDIDELAKCTEQEIRPILPCLVRMSLISPLDTSKKCSRQKIDILTIISGIEYVNSIVALLSIDFHALESDVRKEQQLRQKSCTTQHDSILISNLPNGLALEYERSDMTRRLRLVLSELLFIQSQIQDLGDNVSEQEFYMKSSELFDNDIYIEEISDVVCIALAELPMLLNVQSMAETLLHVHNGPAIICRVVANFPDSFREVCTNLIQRGEKQEENAHSTIRLNAIAMLCRMNPSQALSVRSKCVELCRMPALAITLSLENAQSAGSVQDSDMVAFVSGLLLGNDQSIRNWFALFIRTGHKRKGEVSSTSLQLLREHLLTQLQNIMHVCKDGELPDHWVVQASALLRLYCALRGIAAIKFQDEEVSLIVQLLTSHPNPTPAGVRFASLGLCMLIACPSLVSQPELEKRSIDWVQWLVREEAYFESTSGVSASFGEMLLLMAIHFHSNQLSAICDLVCATLGMRIPIRHNNMTRMKLVFTQEIFTEQVVTAHAVKVPVTANLNANMAGFLPVHCIHQLLKSRAFAKHNVNIKSWIYRQICASTYPLHPVLPLLVEVYVSSIILSNPRNLEVTNKPLTENEIRRVFQSSIFGQYFDSKRSVFNIEFDAQHEDVYVNETSLTPQLLLLYYLLLYEDCRLTNVQGPNTSVKKIKIYSAEFMSELPIKYLLHHAQKDQVSYSGLFGPLLKLLATHFPHLTLVEDWLDDMSFKSGSKASYVSELTVVEAFNALEVNPSKCARMLRCLLKMEAIDMWPFAEVFTQFARKILGKDVPRYVQDLYKEVWLRLNTVLPRRLWVLTVKNVVWNLHGLVRRDLADDPLQVMRCDERIFRCASMYAIVLRVLRASLASSRSQLYQHLQSNPKLDQNGQVVADSDREEMCRALVAAQDSAAAQMLLETCLETKEDSETPGQLLALQEVRSLVCSYLHQVFIVDPSLAKLIHFQGYPSELLPVTVRGIPSAHICLDSLPELMQQPSVTKQIFAIQLLSQLSLQYALPKSLNICVTALNLLYALLGAISPRQRVRLFKEILPALTQISEAFPPLAEDIVQFLIQLSRVALSQASLASYFHDHLTWDSEINESETREISELAQVVFNDIITRTVLKTNIYN</sequence>
<dbReference type="FunCoup" id="A0A1Y1MAS2">
    <property type="interactions" value="2879"/>
</dbReference>
<dbReference type="InParanoid" id="A0A1Y1MAS2"/>
<reference evidence="4" key="1">
    <citation type="journal article" date="2016" name="Sci. Rep.">
        <title>Molecular characterization of firefly nuptial gifts: a multi-omics approach sheds light on postcopulatory sexual selection.</title>
        <authorList>
            <person name="Al-Wathiqui N."/>
            <person name="Fallon T.R."/>
            <person name="South A."/>
            <person name="Weng J.K."/>
            <person name="Lewis S.M."/>
        </authorList>
    </citation>
    <scope>NUCLEOTIDE SEQUENCE</scope>
</reference>
<evidence type="ECO:0008006" key="7">
    <source>
        <dbReference type="Google" id="ProtNLM"/>
    </source>
</evidence>
<keyword evidence="6" id="KW-1185">Reference proteome</keyword>
<dbReference type="EMBL" id="VVIM01000011">
    <property type="protein sequence ID" value="KAB0790954.1"/>
    <property type="molecule type" value="Genomic_DNA"/>
</dbReference>
<dbReference type="Proteomes" id="UP000327044">
    <property type="component" value="Unassembled WGS sequence"/>
</dbReference>
<dbReference type="GO" id="GO:0032039">
    <property type="term" value="C:integrator complex"/>
    <property type="evidence" value="ECO:0007669"/>
    <property type="project" value="InterPro"/>
</dbReference>
<evidence type="ECO:0000256" key="1">
    <source>
        <dbReference type="ARBA" id="ARBA00004123"/>
    </source>
</evidence>
<evidence type="ECO:0000313" key="4">
    <source>
        <dbReference type="EMBL" id="JAV82932.1"/>
    </source>
</evidence>
<dbReference type="EMBL" id="GEZM01036155">
    <property type="protein sequence ID" value="JAV82932.1"/>
    <property type="molecule type" value="Transcribed_RNA"/>
</dbReference>
<protein>
    <recommendedName>
        <fullName evidence="7">Integrator complex subunit 2</fullName>
    </recommendedName>
</protein>
<reference evidence="5" key="3">
    <citation type="submission" date="2019-08" db="EMBL/GenBank/DDBJ databases">
        <authorList>
            <consortium name="Photinus pyralis genome working group"/>
            <person name="Fallon T.R."/>
            <person name="Sander Lower S.E."/>
            <person name="Weng J.-K."/>
        </authorList>
    </citation>
    <scope>NUCLEOTIDE SEQUENCE</scope>
    <source>
        <strain evidence="5">1611_PpyrPB1</strain>
        <tissue evidence="5">Whole body</tissue>
    </source>
</reference>
<dbReference type="Pfam" id="PF14750">
    <property type="entry name" value="INTS2"/>
    <property type="match status" value="1"/>
</dbReference>
<proteinExistence type="inferred from homology"/>
<dbReference type="PANTHER" id="PTHR28608">
    <property type="entry name" value="INTEGRATOR COMPLEX SUBUNIT 2"/>
    <property type="match status" value="1"/>
</dbReference>
<evidence type="ECO:0000313" key="5">
    <source>
        <dbReference type="EMBL" id="KAB0790954.1"/>
    </source>
</evidence>
<name>A0A1Y1MAS2_PHOPY</name>
<dbReference type="InterPro" id="IPR029321">
    <property type="entry name" value="INTS2"/>
</dbReference>
<dbReference type="PRINTS" id="PR02105">
    <property type="entry name" value="INTSUBUNIT2"/>
</dbReference>
<comment type="similarity">
    <text evidence="2">Belongs to the Integrator subunit 2 family.</text>
</comment>
<dbReference type="GO" id="GO:0034472">
    <property type="term" value="P:snRNA 3'-end processing"/>
    <property type="evidence" value="ECO:0007669"/>
    <property type="project" value="TreeGrafter"/>
</dbReference>
<dbReference type="InterPro" id="IPR026236">
    <property type="entry name" value="Int2_metazoa"/>
</dbReference>
<dbReference type="PANTHER" id="PTHR28608:SF1">
    <property type="entry name" value="INTEGRATOR COMPLEX SUBUNIT 2"/>
    <property type="match status" value="1"/>
</dbReference>
<evidence type="ECO:0000313" key="6">
    <source>
        <dbReference type="Proteomes" id="UP000327044"/>
    </source>
</evidence>
<comment type="subcellular location">
    <subcellularLocation>
        <location evidence="1">Nucleus</location>
    </subcellularLocation>
</comment>
<organism evidence="4">
    <name type="scientific">Photinus pyralis</name>
    <name type="common">Common eastern firefly</name>
    <name type="synonym">Lampyris pyralis</name>
    <dbReference type="NCBI Taxonomy" id="7054"/>
    <lineage>
        <taxon>Eukaryota</taxon>
        <taxon>Metazoa</taxon>
        <taxon>Ecdysozoa</taxon>
        <taxon>Arthropoda</taxon>
        <taxon>Hexapoda</taxon>
        <taxon>Insecta</taxon>
        <taxon>Pterygota</taxon>
        <taxon>Neoptera</taxon>
        <taxon>Endopterygota</taxon>
        <taxon>Coleoptera</taxon>
        <taxon>Polyphaga</taxon>
        <taxon>Elateriformia</taxon>
        <taxon>Elateroidea</taxon>
        <taxon>Lampyridae</taxon>
        <taxon>Lampyrinae</taxon>
        <taxon>Photinus</taxon>
    </lineage>
</organism>
<dbReference type="OrthoDB" id="70899at2759"/>